<dbReference type="Gene3D" id="2.30.29.30">
    <property type="entry name" value="Pleckstrin-homology domain (PH domain)/Phosphotyrosine-binding domain (PTB)"/>
    <property type="match status" value="1"/>
</dbReference>
<dbReference type="InterPro" id="IPR011993">
    <property type="entry name" value="PH-like_dom_sf"/>
</dbReference>
<dbReference type="EMBL" id="SPLM01000072">
    <property type="protein sequence ID" value="TMW63300.1"/>
    <property type="molecule type" value="Genomic_DNA"/>
</dbReference>
<name>A0A8K1FGY5_PYTOL</name>
<evidence type="ECO:0000313" key="4">
    <source>
        <dbReference type="Proteomes" id="UP000794436"/>
    </source>
</evidence>
<dbReference type="InterPro" id="IPR001849">
    <property type="entry name" value="PH_domain"/>
</dbReference>
<dbReference type="SMART" id="SM00233">
    <property type="entry name" value="PH"/>
    <property type="match status" value="1"/>
</dbReference>
<proteinExistence type="predicted"/>
<dbReference type="CDD" id="cd00821">
    <property type="entry name" value="PH"/>
    <property type="match status" value="1"/>
</dbReference>
<sequence length="204" mass="24108">MADYEGYLLLHEGAQHADPLYFELGGGLLQYYSKKNGKWLGQFSLTRHRVVARPVKSGPSPNRFMVELCPVRSVHDTERSMTQFKRQTIILSASTPRLVDEWMRALYAWRRRNWKEGVVFSDHEDEFAVLRMMMHMYRLELRITRDLDMTIRKVTMTPEEPEEQDNADGNKHHSWMTPRTRSMLNRVSRWNFCNPQSTKNSSIL</sequence>
<evidence type="ECO:0000259" key="2">
    <source>
        <dbReference type="SMART" id="SM00233"/>
    </source>
</evidence>
<dbReference type="AlphaFoldDB" id="A0A8K1FGY5"/>
<organism evidence="3 4">
    <name type="scientific">Pythium oligandrum</name>
    <name type="common">Mycoparasitic fungus</name>
    <dbReference type="NCBI Taxonomy" id="41045"/>
    <lineage>
        <taxon>Eukaryota</taxon>
        <taxon>Sar</taxon>
        <taxon>Stramenopiles</taxon>
        <taxon>Oomycota</taxon>
        <taxon>Peronosporomycetes</taxon>
        <taxon>Pythiales</taxon>
        <taxon>Pythiaceae</taxon>
        <taxon>Pythium</taxon>
    </lineage>
</organism>
<evidence type="ECO:0000313" key="3">
    <source>
        <dbReference type="EMBL" id="TMW63300.1"/>
    </source>
</evidence>
<feature type="domain" description="PH" evidence="2">
    <location>
        <begin position="2"/>
        <end position="113"/>
    </location>
</feature>
<keyword evidence="4" id="KW-1185">Reference proteome</keyword>
<protein>
    <recommendedName>
        <fullName evidence="2">PH domain-containing protein</fullName>
    </recommendedName>
</protein>
<dbReference type="OrthoDB" id="185175at2759"/>
<dbReference type="SUPFAM" id="SSF50729">
    <property type="entry name" value="PH domain-like"/>
    <property type="match status" value="1"/>
</dbReference>
<dbReference type="Pfam" id="PF00169">
    <property type="entry name" value="PH"/>
    <property type="match status" value="1"/>
</dbReference>
<reference evidence="3" key="1">
    <citation type="submission" date="2019-03" db="EMBL/GenBank/DDBJ databases">
        <title>Long read genome sequence of the mycoparasitic Pythium oligandrum ATCC 38472 isolated from sugarbeet rhizosphere.</title>
        <authorList>
            <person name="Gaulin E."/>
        </authorList>
    </citation>
    <scope>NUCLEOTIDE SEQUENCE</scope>
    <source>
        <strain evidence="3">ATCC 38472_TT</strain>
    </source>
</reference>
<comment type="caution">
    <text evidence="3">The sequence shown here is derived from an EMBL/GenBank/DDBJ whole genome shotgun (WGS) entry which is preliminary data.</text>
</comment>
<evidence type="ECO:0000256" key="1">
    <source>
        <dbReference type="SAM" id="MobiDB-lite"/>
    </source>
</evidence>
<feature type="region of interest" description="Disordered" evidence="1">
    <location>
        <begin position="156"/>
        <end position="178"/>
    </location>
</feature>
<dbReference type="Proteomes" id="UP000794436">
    <property type="component" value="Unassembled WGS sequence"/>
</dbReference>
<accession>A0A8K1FGY5</accession>
<gene>
    <name evidence="3" type="ORF">Poli38472_002241</name>
</gene>